<dbReference type="InterPro" id="IPR009000">
    <property type="entry name" value="Transl_B-barrel_sf"/>
</dbReference>
<evidence type="ECO:0000256" key="5">
    <source>
        <dbReference type="ARBA" id="ARBA00022833"/>
    </source>
</evidence>
<protein>
    <recommendedName>
        <fullName evidence="3">Alanine--tRNA ligase</fullName>
    </recommendedName>
    <alternativeName>
        <fullName evidence="6">Alanyl-tRNA synthetase</fullName>
    </alternativeName>
</protein>
<dbReference type="InterPro" id="IPR018164">
    <property type="entry name" value="Ala-tRNA-synth_IIc_N"/>
</dbReference>
<dbReference type="GO" id="GO:0005524">
    <property type="term" value="F:ATP binding"/>
    <property type="evidence" value="ECO:0007669"/>
    <property type="project" value="InterPro"/>
</dbReference>
<accession>A0A0K8QSZ0</accession>
<dbReference type="GO" id="GO:0003676">
    <property type="term" value="F:nucleic acid binding"/>
    <property type="evidence" value="ECO:0007669"/>
    <property type="project" value="InterPro"/>
</dbReference>
<dbReference type="RefSeq" id="WP_062538032.1">
    <property type="nucleotide sequence ID" value="NZ_DF970277.1"/>
</dbReference>
<dbReference type="InterPro" id="IPR051335">
    <property type="entry name" value="Alanyl-tRNA_Editing_Enzymes"/>
</dbReference>
<dbReference type="GO" id="GO:0006419">
    <property type="term" value="P:alanyl-tRNA aminoacylation"/>
    <property type="evidence" value="ECO:0007669"/>
    <property type="project" value="InterPro"/>
</dbReference>
<dbReference type="STRING" id="1475481.GCA_000953855_02864"/>
<dbReference type="GO" id="GO:0005737">
    <property type="term" value="C:cytoplasm"/>
    <property type="evidence" value="ECO:0007669"/>
    <property type="project" value="UniProtKB-SubCell"/>
</dbReference>
<dbReference type="Gene3D" id="2.40.30.130">
    <property type="match status" value="1"/>
</dbReference>
<comment type="subcellular location">
    <subcellularLocation>
        <location evidence="2">Cytoplasm</location>
    </subcellularLocation>
</comment>
<keyword evidence="9" id="KW-1185">Reference proteome</keyword>
<dbReference type="GO" id="GO:0002161">
    <property type="term" value="F:aminoacyl-tRNA deacylase activity"/>
    <property type="evidence" value="ECO:0007669"/>
    <property type="project" value="UniProtKB-ARBA"/>
</dbReference>
<name>A0A0K8QSZ0_9GAMM</name>
<evidence type="ECO:0000256" key="6">
    <source>
        <dbReference type="ARBA" id="ARBA00032577"/>
    </source>
</evidence>
<evidence type="ECO:0000256" key="2">
    <source>
        <dbReference type="ARBA" id="ARBA00004496"/>
    </source>
</evidence>
<evidence type="ECO:0000256" key="4">
    <source>
        <dbReference type="ARBA" id="ARBA00022723"/>
    </source>
</evidence>
<comment type="cofactor">
    <cofactor evidence="1">
        <name>Zn(2+)</name>
        <dbReference type="ChEBI" id="CHEBI:29105"/>
    </cofactor>
</comment>
<reference evidence="8" key="1">
    <citation type="submission" date="2015-08" db="EMBL/GenBank/DDBJ databases">
        <title>Complete DNA Sequence of Pseudomonas syringae pv. actinidiae, the Causal Agent of Kiwifruit Canker Disease.</title>
        <authorList>
            <person name="Rikkerink E.H.A."/>
            <person name="Fineran P.C."/>
        </authorList>
    </citation>
    <scope>NUCLEOTIDE SEQUENCE</scope>
    <source>
        <strain evidence="8">SkMP5</strain>
    </source>
</reference>
<dbReference type="EMBL" id="DF970277">
    <property type="protein sequence ID" value="GAP67487.1"/>
    <property type="molecule type" value="Genomic_DNA"/>
</dbReference>
<feature type="domain" description="Alanyl-transfer RNA synthetases family profile" evidence="7">
    <location>
        <begin position="1"/>
        <end position="239"/>
    </location>
</feature>
<organism evidence="8">
    <name type="scientific">Mizugakiibacter sediminis</name>
    <dbReference type="NCBI Taxonomy" id="1475481"/>
    <lineage>
        <taxon>Bacteria</taxon>
        <taxon>Pseudomonadati</taxon>
        <taxon>Pseudomonadota</taxon>
        <taxon>Gammaproteobacteria</taxon>
        <taxon>Lysobacterales</taxon>
        <taxon>Rhodanobacteraceae</taxon>
        <taxon>Mizugakiibacter</taxon>
    </lineage>
</organism>
<dbReference type="Pfam" id="PF01411">
    <property type="entry name" value="tRNA-synt_2c"/>
    <property type="match status" value="1"/>
</dbReference>
<evidence type="ECO:0000313" key="8">
    <source>
        <dbReference type="EMBL" id="GAP67487.1"/>
    </source>
</evidence>
<dbReference type="Gene3D" id="3.30.980.10">
    <property type="entry name" value="Threonyl-trna Synthetase, Chain A, domain 2"/>
    <property type="match status" value="1"/>
</dbReference>
<evidence type="ECO:0000256" key="3">
    <source>
        <dbReference type="ARBA" id="ARBA00017959"/>
    </source>
</evidence>
<evidence type="ECO:0000259" key="7">
    <source>
        <dbReference type="PROSITE" id="PS50860"/>
    </source>
</evidence>
<proteinExistence type="predicted"/>
<dbReference type="InterPro" id="IPR018165">
    <property type="entry name" value="Ala-tRNA-synth_IIc_core"/>
</dbReference>
<dbReference type="Proteomes" id="UP000253740">
    <property type="component" value="Unassembled WGS sequence"/>
</dbReference>
<dbReference type="InterPro" id="IPR012947">
    <property type="entry name" value="tRNA_SAD"/>
</dbReference>
<dbReference type="GO" id="GO:0004813">
    <property type="term" value="F:alanine-tRNA ligase activity"/>
    <property type="evidence" value="ECO:0007669"/>
    <property type="project" value="InterPro"/>
</dbReference>
<dbReference type="PANTHER" id="PTHR43462">
    <property type="entry name" value="ALANYL-TRNA EDITING PROTEIN"/>
    <property type="match status" value="1"/>
</dbReference>
<dbReference type="SMART" id="SM00863">
    <property type="entry name" value="tRNA_SAD"/>
    <property type="match status" value="1"/>
</dbReference>
<keyword evidence="4" id="KW-0479">Metal-binding</keyword>
<dbReference type="SUPFAM" id="SSF50447">
    <property type="entry name" value="Translation proteins"/>
    <property type="match status" value="1"/>
</dbReference>
<sequence length="239" mass="25844">MTVERFYEDPYLRRCEARVVRHDDAGLVLDASVFYPLGGGQPGDTGALILEDGTRLAIADTRRDRETRAIVHLPAAGAPRLAPGAPVTLELDWERRHRHMRMHTCLHLLSAVIKAGVTGGNLGDRSGRLDFDAAGMELDAEAITAELARLIAADLPVRVRHISGAELAAQPELIRTMAVTPPLHLPDIRLIDIAGADLQPCGGTHVARTGEIGAVRVTRIENKGARNRRVTLGFVEDAA</sequence>
<keyword evidence="8" id="KW-0436">Ligase</keyword>
<dbReference type="PANTHER" id="PTHR43462:SF1">
    <property type="entry name" value="ALANYL-TRNA EDITING PROTEIN AARSD1"/>
    <property type="match status" value="1"/>
</dbReference>
<evidence type="ECO:0000256" key="1">
    <source>
        <dbReference type="ARBA" id="ARBA00001947"/>
    </source>
</evidence>
<dbReference type="SUPFAM" id="SSF55186">
    <property type="entry name" value="ThrRS/AlaRS common domain"/>
    <property type="match status" value="1"/>
</dbReference>
<keyword evidence="8" id="KW-0030">Aminoacyl-tRNA synthetase</keyword>
<dbReference type="PROSITE" id="PS50860">
    <property type="entry name" value="AA_TRNA_LIGASE_II_ALA"/>
    <property type="match status" value="1"/>
</dbReference>
<dbReference type="InterPro" id="IPR018163">
    <property type="entry name" value="Thr/Ala-tRNA-synth_IIc_edit"/>
</dbReference>
<evidence type="ECO:0000313" key="9">
    <source>
        <dbReference type="Proteomes" id="UP000253740"/>
    </source>
</evidence>
<gene>
    <name evidence="8" type="ORF">MBSD_n2814</name>
</gene>
<keyword evidence="5" id="KW-0862">Zinc</keyword>
<dbReference type="AlphaFoldDB" id="A0A0K8QSZ0"/>
<dbReference type="Pfam" id="PF07973">
    <property type="entry name" value="tRNA_SAD"/>
    <property type="match status" value="1"/>
</dbReference>
<dbReference type="OrthoDB" id="9812949at2"/>
<dbReference type="GO" id="GO:0046872">
    <property type="term" value="F:metal ion binding"/>
    <property type="evidence" value="ECO:0007669"/>
    <property type="project" value="UniProtKB-KW"/>
</dbReference>